<dbReference type="GO" id="GO:0008270">
    <property type="term" value="F:zinc ion binding"/>
    <property type="evidence" value="ECO:0007669"/>
    <property type="project" value="UniProtKB-UniRule"/>
</dbReference>
<dbReference type="GO" id="GO:0006094">
    <property type="term" value="P:gluconeogenesis"/>
    <property type="evidence" value="ECO:0007669"/>
    <property type="project" value="TreeGrafter"/>
</dbReference>
<proteinExistence type="inferred from homology"/>
<dbReference type="UniPathway" id="UPA00109">
    <property type="reaction ID" value="UER00183"/>
</dbReference>
<feature type="active site" description="Proton donor" evidence="9">
    <location>
        <position position="109"/>
    </location>
</feature>
<dbReference type="InterPro" id="IPR013785">
    <property type="entry name" value="Aldolase_TIM"/>
</dbReference>
<evidence type="ECO:0000256" key="3">
    <source>
        <dbReference type="ARBA" id="ARBA00005812"/>
    </source>
</evidence>
<name>D4G828_RIEPU</name>
<dbReference type="NCBIfam" id="TIGR01520">
    <property type="entry name" value="FruBisAldo_II_A"/>
    <property type="match status" value="1"/>
</dbReference>
<dbReference type="KEGG" id="rip:RIEPE_0221"/>
<evidence type="ECO:0000313" key="13">
    <source>
        <dbReference type="EMBL" id="ADD79448.1"/>
    </source>
</evidence>
<sequence length="358" mass="40245">MSKIFGHLKPGVIFGEDIQRVFYICKKRKIAIPAINCIGTDSINAALECSAHFHFPIIIQFSYGGSNFISGMGLKSSNHKSAILGSLSGANHVHQMAKHYGASVILHTDHCSKKNLPWIDALLDFGEKYYEKNKKPFFSSHMIDLSFESLSENIRTCSEYLQRMSKIGMTIEVELGCTGGEEDGVKVDQELQKSSLYTNPKDVLYAYCELSKVSEKFIIAASIGNVHGVYRSGNIKLNPKILKDSQKLIKKFIRSGSSLNEVSFVFHGGSGSSLESIRKVIDYGVVKINIDTDTQWATWVGILNYYQKNKLFLQSQLGNPSGEFQPNKKFYDPRSWIRESQISLINRIKRSLSDMRCI</sequence>
<evidence type="ECO:0000256" key="6">
    <source>
        <dbReference type="ARBA" id="ARBA00022833"/>
    </source>
</evidence>
<feature type="binding site" evidence="11">
    <location>
        <position position="144"/>
    </location>
    <ligand>
        <name>Zn(2+)</name>
        <dbReference type="ChEBI" id="CHEBI:29105"/>
        <label>2</label>
    </ligand>
</feature>
<keyword evidence="14" id="KW-1185">Reference proteome</keyword>
<comment type="cofactor">
    <cofactor evidence="11 12">
        <name>Zn(2+)</name>
        <dbReference type="ChEBI" id="CHEBI:29105"/>
    </cofactor>
    <text evidence="11 12">Binds 2 Zn(2+) ions per subunit. One is catalytic and the other provides a structural contribution.</text>
</comment>
<dbReference type="Proteomes" id="UP000001700">
    <property type="component" value="Chromosome"/>
</dbReference>
<dbReference type="eggNOG" id="COG0191">
    <property type="taxonomic scope" value="Bacteria"/>
</dbReference>
<gene>
    <name evidence="13" type="primary">fbaA</name>
    <name evidence="13" type="ordered locus">RIEPE_0221</name>
</gene>
<dbReference type="SUPFAM" id="SSF51569">
    <property type="entry name" value="Aldolase"/>
    <property type="match status" value="1"/>
</dbReference>
<feature type="binding site" evidence="10">
    <location>
        <begin position="268"/>
        <end position="270"/>
    </location>
    <ligand>
        <name>dihydroxyacetone phosphate</name>
        <dbReference type="ChEBI" id="CHEBI:57642"/>
    </ligand>
</feature>
<evidence type="ECO:0000256" key="12">
    <source>
        <dbReference type="RuleBase" id="RU366023"/>
    </source>
</evidence>
<evidence type="ECO:0000256" key="4">
    <source>
        <dbReference type="ARBA" id="ARBA00013068"/>
    </source>
</evidence>
<feature type="binding site" evidence="11">
    <location>
        <position position="174"/>
    </location>
    <ligand>
        <name>Zn(2+)</name>
        <dbReference type="ChEBI" id="CHEBI:29105"/>
        <label>2</label>
    </ligand>
</feature>
<dbReference type="OrthoDB" id="9803995at2"/>
<comment type="catalytic activity">
    <reaction evidence="1 12">
        <text>beta-D-fructose 1,6-bisphosphate = D-glyceraldehyde 3-phosphate + dihydroxyacetone phosphate</text>
        <dbReference type="Rhea" id="RHEA:14729"/>
        <dbReference type="ChEBI" id="CHEBI:32966"/>
        <dbReference type="ChEBI" id="CHEBI:57642"/>
        <dbReference type="ChEBI" id="CHEBI:59776"/>
        <dbReference type="EC" id="4.1.2.13"/>
    </reaction>
</comment>
<comment type="function">
    <text evidence="12">Catalyzes the aldol condensation of dihydroxyacetone phosphate (DHAP or glycerone-phosphate) with glyceraldehyde 3-phosphate (G3P) to form fructose 1,6-bisphosphate (FBP) in gluconeogenesis and the reverse reaction in glycolysis.</text>
</comment>
<dbReference type="GO" id="GO:0005829">
    <property type="term" value="C:cytosol"/>
    <property type="evidence" value="ECO:0007669"/>
    <property type="project" value="TreeGrafter"/>
</dbReference>
<evidence type="ECO:0000313" key="14">
    <source>
        <dbReference type="Proteomes" id="UP000001700"/>
    </source>
</evidence>
<evidence type="ECO:0000256" key="1">
    <source>
        <dbReference type="ARBA" id="ARBA00000441"/>
    </source>
</evidence>
<evidence type="ECO:0000256" key="9">
    <source>
        <dbReference type="PIRSR" id="PIRSR001359-1"/>
    </source>
</evidence>
<evidence type="ECO:0000256" key="10">
    <source>
        <dbReference type="PIRSR" id="PIRSR001359-2"/>
    </source>
</evidence>
<keyword evidence="7 12" id="KW-0324">Glycolysis</keyword>
<feature type="binding site" evidence="11">
    <location>
        <position position="110"/>
    </location>
    <ligand>
        <name>Zn(2+)</name>
        <dbReference type="ChEBI" id="CHEBI:29105"/>
        <label>1</label>
        <note>catalytic</note>
    </ligand>
</feature>
<dbReference type="NCBIfam" id="TIGR00167">
    <property type="entry name" value="cbbA"/>
    <property type="match status" value="1"/>
</dbReference>
<dbReference type="GO" id="GO:0006096">
    <property type="term" value="P:glycolytic process"/>
    <property type="evidence" value="ECO:0007669"/>
    <property type="project" value="UniProtKB-UniPathway"/>
</dbReference>
<feature type="binding site" evidence="11">
    <location>
        <position position="227"/>
    </location>
    <ligand>
        <name>Zn(2+)</name>
        <dbReference type="ChEBI" id="CHEBI:29105"/>
        <label>1</label>
        <note>catalytic</note>
    </ligand>
</feature>
<feature type="binding site" evidence="10">
    <location>
        <begin position="289"/>
        <end position="292"/>
    </location>
    <ligand>
        <name>dihydroxyacetone phosphate</name>
        <dbReference type="ChEBI" id="CHEBI:57642"/>
    </ligand>
</feature>
<dbReference type="EC" id="4.1.2.13" evidence="4 12"/>
<feature type="binding site" evidence="11">
    <location>
        <position position="267"/>
    </location>
    <ligand>
        <name>Zn(2+)</name>
        <dbReference type="ChEBI" id="CHEBI:29105"/>
        <label>1</label>
        <note>catalytic</note>
    </ligand>
</feature>
<dbReference type="Pfam" id="PF01116">
    <property type="entry name" value="F_bP_aldolase"/>
    <property type="match status" value="1"/>
</dbReference>
<organism evidence="13 14">
    <name type="scientific">Riesia pediculicola (strain USDA)</name>
    <dbReference type="NCBI Taxonomy" id="515618"/>
    <lineage>
        <taxon>Bacteria</taxon>
        <taxon>Pseudomonadati</taxon>
        <taxon>Pseudomonadota</taxon>
        <taxon>Gammaproteobacteria</taxon>
        <taxon>Enterobacterales</taxon>
        <taxon>Enterobacteriaceae</taxon>
        <taxon>Candidatus Riesia</taxon>
    </lineage>
</organism>
<dbReference type="HOGENOM" id="CLU_036923_0_0_6"/>
<dbReference type="PROSITE" id="PS00806">
    <property type="entry name" value="ALDOLASE_CLASS_II_2"/>
    <property type="match status" value="1"/>
</dbReference>
<comment type="pathway">
    <text evidence="2 12">Carbohydrate degradation; glycolysis; D-glyceraldehyde 3-phosphate and glycerone phosphate from D-glucose: step 4/4.</text>
</comment>
<feature type="binding site" evidence="10">
    <location>
        <position position="228"/>
    </location>
    <ligand>
        <name>dihydroxyacetone phosphate</name>
        <dbReference type="ChEBI" id="CHEBI:57642"/>
    </ligand>
</feature>
<evidence type="ECO:0000256" key="5">
    <source>
        <dbReference type="ARBA" id="ARBA00022723"/>
    </source>
</evidence>
<dbReference type="Gene3D" id="3.20.20.70">
    <property type="entry name" value="Aldolase class I"/>
    <property type="match status" value="1"/>
</dbReference>
<evidence type="ECO:0000256" key="2">
    <source>
        <dbReference type="ARBA" id="ARBA00004714"/>
    </source>
</evidence>
<dbReference type="CDD" id="cd00946">
    <property type="entry name" value="FBP_aldolase_IIA"/>
    <property type="match status" value="1"/>
</dbReference>
<evidence type="ECO:0000256" key="8">
    <source>
        <dbReference type="ARBA" id="ARBA00023239"/>
    </source>
</evidence>
<dbReference type="RefSeq" id="WP_013087438.1">
    <property type="nucleotide sequence ID" value="NC_014109.1"/>
</dbReference>
<dbReference type="EMBL" id="CP001085">
    <property type="protein sequence ID" value="ADD79448.1"/>
    <property type="molecule type" value="Genomic_DNA"/>
</dbReference>
<evidence type="ECO:0000256" key="11">
    <source>
        <dbReference type="PIRSR" id="PIRSR001359-3"/>
    </source>
</evidence>
<dbReference type="STRING" id="515618.RIEPE_0221"/>
<dbReference type="GO" id="GO:0004332">
    <property type="term" value="F:fructose-bisphosphate aldolase activity"/>
    <property type="evidence" value="ECO:0007669"/>
    <property type="project" value="UniProtKB-EC"/>
</dbReference>
<dbReference type="NCBIfam" id="NF006628">
    <property type="entry name" value="PRK09197.1"/>
    <property type="match status" value="1"/>
</dbReference>
<comment type="similarity">
    <text evidence="3 12">Belongs to the class II fructose-bisphosphate aldolase family.</text>
</comment>
<dbReference type="PANTHER" id="PTHR30559:SF0">
    <property type="entry name" value="FRUCTOSE-BISPHOSPHATE ALDOLASE"/>
    <property type="match status" value="1"/>
</dbReference>
<protein>
    <recommendedName>
        <fullName evidence="4 12">Fructose-bisphosphate aldolase</fullName>
        <shortName evidence="12">FBP aldolase</shortName>
        <ecNumber evidence="4 12">4.1.2.13</ecNumber>
    </recommendedName>
</protein>
<reference evidence="13" key="1">
    <citation type="submission" date="2008-05" db="EMBL/GenBank/DDBJ databases">
        <title>Genome sequence of Riesia pediculicola USDA.</title>
        <authorList>
            <person name="Kirkness E.F."/>
        </authorList>
    </citation>
    <scope>NUCLEOTIDE SEQUENCE [LARGE SCALE GENOMIC DNA]</scope>
    <source>
        <strain evidence="13">USDA</strain>
    </source>
</reference>
<keyword evidence="6 11" id="KW-0862">Zinc</keyword>
<accession>D4G828</accession>
<evidence type="ECO:0000256" key="7">
    <source>
        <dbReference type="ARBA" id="ARBA00023152"/>
    </source>
</evidence>
<dbReference type="PIRSF" id="PIRSF001359">
    <property type="entry name" value="F_bP_aldolase_II"/>
    <property type="match status" value="1"/>
</dbReference>
<dbReference type="PANTHER" id="PTHR30559">
    <property type="entry name" value="FRUCTOSE-BISPHOSPHATE ALDOLASE CLASS 2"/>
    <property type="match status" value="1"/>
</dbReference>
<keyword evidence="8 12" id="KW-0456">Lyase</keyword>
<dbReference type="InterPro" id="IPR006411">
    <property type="entry name" value="Fruct_bisP_bact"/>
</dbReference>
<dbReference type="InterPro" id="IPR000771">
    <property type="entry name" value="FBA_II"/>
</dbReference>
<keyword evidence="5 11" id="KW-0479">Metal-binding</keyword>
<dbReference type="AlphaFoldDB" id="D4G828"/>